<dbReference type="GO" id="GO:0019136">
    <property type="term" value="F:deoxynucleoside kinase activity"/>
    <property type="evidence" value="ECO:0007669"/>
    <property type="project" value="InterPro"/>
</dbReference>
<evidence type="ECO:0000256" key="1">
    <source>
        <dbReference type="PIRSR" id="PIRSR000705-1"/>
    </source>
</evidence>
<organism evidence="5">
    <name type="scientific">Roseihalotalea indica</name>
    <dbReference type="NCBI Taxonomy" id="2867963"/>
    <lineage>
        <taxon>Bacteria</taxon>
        <taxon>Pseudomonadati</taxon>
        <taxon>Bacteroidota</taxon>
        <taxon>Cytophagia</taxon>
        <taxon>Cytophagales</taxon>
        <taxon>Catalimonadaceae</taxon>
        <taxon>Roseihalotalea</taxon>
    </lineage>
</organism>
<dbReference type="Pfam" id="PF01712">
    <property type="entry name" value="dNK"/>
    <property type="match status" value="1"/>
</dbReference>
<proteinExistence type="predicted"/>
<dbReference type="PIRSF" id="PIRSF000705">
    <property type="entry name" value="DNK"/>
    <property type="match status" value="1"/>
</dbReference>
<keyword evidence="5" id="KW-0418">Kinase</keyword>
<dbReference type="CDD" id="cd01673">
    <property type="entry name" value="dNK"/>
    <property type="match status" value="1"/>
</dbReference>
<dbReference type="GO" id="GO:0005737">
    <property type="term" value="C:cytoplasm"/>
    <property type="evidence" value="ECO:0007669"/>
    <property type="project" value="TreeGrafter"/>
</dbReference>
<feature type="binding site" evidence="2">
    <location>
        <position position="151"/>
    </location>
    <ligand>
        <name>substrate</name>
    </ligand>
</feature>
<dbReference type="InterPro" id="IPR027417">
    <property type="entry name" value="P-loop_NTPase"/>
</dbReference>
<feature type="domain" description="Deoxynucleoside kinase" evidence="4">
    <location>
        <begin position="3"/>
        <end position="202"/>
    </location>
</feature>
<feature type="binding site" evidence="2">
    <location>
        <position position="31"/>
    </location>
    <ligand>
        <name>substrate</name>
    </ligand>
</feature>
<reference evidence="5" key="1">
    <citation type="journal article" date="2023" name="Comput. Struct. Biotechnol. J.">
        <title>Discovery of a novel marine Bacteroidetes with a rich repertoire of carbohydrate-active enzymes.</title>
        <authorList>
            <person name="Chen B."/>
            <person name="Liu G."/>
            <person name="Chen Q."/>
            <person name="Wang H."/>
            <person name="Liu L."/>
            <person name="Tang K."/>
        </authorList>
    </citation>
    <scope>NUCLEOTIDE SEQUENCE</scope>
    <source>
        <strain evidence="5">TK19036</strain>
    </source>
</reference>
<feature type="binding site" evidence="2">
    <location>
        <position position="79"/>
    </location>
    <ligand>
        <name>substrate</name>
    </ligand>
</feature>
<evidence type="ECO:0000256" key="3">
    <source>
        <dbReference type="PIRSR" id="PIRSR000705-3"/>
    </source>
</evidence>
<dbReference type="AlphaFoldDB" id="A0AA49GSU7"/>
<dbReference type="InterPro" id="IPR050566">
    <property type="entry name" value="Deoxyribonucleoside_kinase"/>
</dbReference>
<keyword evidence="3" id="KW-0067">ATP-binding</keyword>
<evidence type="ECO:0000256" key="2">
    <source>
        <dbReference type="PIRSR" id="PIRSR000705-2"/>
    </source>
</evidence>
<feature type="binding site" evidence="3">
    <location>
        <begin position="7"/>
        <end position="15"/>
    </location>
    <ligand>
        <name>ATP</name>
        <dbReference type="ChEBI" id="CHEBI:30616"/>
    </ligand>
</feature>
<feature type="binding site" evidence="2">
    <location>
        <position position="43"/>
    </location>
    <ligand>
        <name>substrate</name>
    </ligand>
</feature>
<dbReference type="Gene3D" id="3.40.50.300">
    <property type="entry name" value="P-loop containing nucleotide triphosphate hydrolases"/>
    <property type="match status" value="1"/>
</dbReference>
<keyword evidence="5" id="KW-0808">Transferase</keyword>
<protein>
    <submittedName>
        <fullName evidence="5">Deoxynucleoside kinase</fullName>
    </submittedName>
</protein>
<dbReference type="InterPro" id="IPR031314">
    <property type="entry name" value="DNK_dom"/>
</dbReference>
<dbReference type="EMBL" id="CP120682">
    <property type="protein sequence ID" value="WKN36749.1"/>
    <property type="molecule type" value="Genomic_DNA"/>
</dbReference>
<dbReference type="GO" id="GO:0005524">
    <property type="term" value="F:ATP binding"/>
    <property type="evidence" value="ECO:0007669"/>
    <property type="project" value="UniProtKB-KW"/>
</dbReference>
<gene>
    <name evidence="5" type="ORF">K4G66_30760</name>
</gene>
<name>A0AA49GSU7_9BACT</name>
<sequence>MFIAVSGNIGAGKTTLVNRLARRLGAQAKLEAVQGNPYLNDFYEDMHRWAFPLQVYFLSHRFEQAVKIANEKQSVILDRTIYEDAHIFAYNLFKMGYLSSRDYRNYHHLYETMIDLIPPPALVIYLKGSVDTLMQRIQQRYETRDHQRKNENNIPREYLQNLNDCYSRWMNTFSLSPVLTIDIDFVDLAEEERFEELIGRIKQYAP</sequence>
<reference evidence="5" key="2">
    <citation type="journal article" date="2024" name="Antonie Van Leeuwenhoek">
        <title>Roseihalotalea indica gen. nov., sp. nov., a halophilic Bacteroidetes from mesopelagic Southwest Indian Ocean with higher carbohydrate metabolic potential.</title>
        <authorList>
            <person name="Chen B."/>
            <person name="Zhang M."/>
            <person name="Lin D."/>
            <person name="Ye J."/>
            <person name="Tang K."/>
        </authorList>
    </citation>
    <scope>NUCLEOTIDE SEQUENCE</scope>
    <source>
        <strain evidence="5">TK19036</strain>
    </source>
</reference>
<dbReference type="SUPFAM" id="SSF52540">
    <property type="entry name" value="P-loop containing nucleoside triphosphate hydrolases"/>
    <property type="match status" value="1"/>
</dbReference>
<evidence type="ECO:0000259" key="4">
    <source>
        <dbReference type="Pfam" id="PF01712"/>
    </source>
</evidence>
<feature type="binding site" evidence="2">
    <location>
        <position position="54"/>
    </location>
    <ligand>
        <name>substrate</name>
    </ligand>
</feature>
<keyword evidence="3" id="KW-0547">Nucleotide-binding</keyword>
<dbReference type="PANTHER" id="PTHR10513:SF35">
    <property type="entry name" value="DEOXYADENOSINE KINASE"/>
    <property type="match status" value="1"/>
</dbReference>
<accession>A0AA49GSU7</accession>
<feature type="binding site" evidence="2">
    <location>
        <position position="84"/>
    </location>
    <ligand>
        <name>substrate</name>
    </ligand>
</feature>
<dbReference type="InterPro" id="IPR002624">
    <property type="entry name" value="DCK/DGK"/>
</dbReference>
<feature type="binding site" evidence="3">
    <location>
        <begin position="136"/>
        <end position="140"/>
    </location>
    <ligand>
        <name>ATP</name>
        <dbReference type="ChEBI" id="CHEBI:30616"/>
    </ligand>
</feature>
<evidence type="ECO:0000313" key="5">
    <source>
        <dbReference type="EMBL" id="WKN36749.1"/>
    </source>
</evidence>
<feature type="active site" description="Proton acceptor" evidence="1">
    <location>
        <position position="78"/>
    </location>
</feature>
<dbReference type="PANTHER" id="PTHR10513">
    <property type="entry name" value="DEOXYNUCLEOSIDE KINASE"/>
    <property type="match status" value="1"/>
</dbReference>